<comment type="caution">
    <text evidence="3">The sequence shown here is derived from an EMBL/GenBank/DDBJ whole genome shotgun (WGS) entry which is preliminary data.</text>
</comment>
<evidence type="ECO:0000313" key="4">
    <source>
        <dbReference type="Proteomes" id="UP001331761"/>
    </source>
</evidence>
<keyword evidence="2" id="KW-0732">Signal</keyword>
<sequence>MMLRYLIIVLVLIAATSEACGRRRHYYCNPYCRRIRGATEDVDVSNDSDEYRVKAIATRDISPQEQMKNNSAEEHSPQ</sequence>
<dbReference type="EMBL" id="WIXE01004144">
    <property type="protein sequence ID" value="KAK5983300.1"/>
    <property type="molecule type" value="Genomic_DNA"/>
</dbReference>
<name>A0AAN8FYR7_TRICO</name>
<gene>
    <name evidence="3" type="ORF">GCK32_016665</name>
</gene>
<dbReference type="Proteomes" id="UP001331761">
    <property type="component" value="Unassembled WGS sequence"/>
</dbReference>
<proteinExistence type="predicted"/>
<evidence type="ECO:0000256" key="2">
    <source>
        <dbReference type="SAM" id="SignalP"/>
    </source>
</evidence>
<accession>A0AAN8FYR7</accession>
<evidence type="ECO:0000313" key="3">
    <source>
        <dbReference type="EMBL" id="KAK5983300.1"/>
    </source>
</evidence>
<organism evidence="3 4">
    <name type="scientific">Trichostrongylus colubriformis</name>
    <name type="common">Black scour worm</name>
    <dbReference type="NCBI Taxonomy" id="6319"/>
    <lineage>
        <taxon>Eukaryota</taxon>
        <taxon>Metazoa</taxon>
        <taxon>Ecdysozoa</taxon>
        <taxon>Nematoda</taxon>
        <taxon>Chromadorea</taxon>
        <taxon>Rhabditida</taxon>
        <taxon>Rhabditina</taxon>
        <taxon>Rhabditomorpha</taxon>
        <taxon>Strongyloidea</taxon>
        <taxon>Trichostrongylidae</taxon>
        <taxon>Trichostrongylus</taxon>
    </lineage>
</organism>
<reference evidence="3 4" key="1">
    <citation type="submission" date="2019-10" db="EMBL/GenBank/DDBJ databases">
        <title>Assembly and Annotation for the nematode Trichostrongylus colubriformis.</title>
        <authorList>
            <person name="Martin J."/>
        </authorList>
    </citation>
    <scope>NUCLEOTIDE SEQUENCE [LARGE SCALE GENOMIC DNA]</scope>
    <source>
        <strain evidence="3">G859</strain>
        <tissue evidence="3">Whole worm</tissue>
    </source>
</reference>
<feature type="region of interest" description="Disordered" evidence="1">
    <location>
        <begin position="57"/>
        <end position="78"/>
    </location>
</feature>
<dbReference type="AlphaFoldDB" id="A0AAN8FYR7"/>
<keyword evidence="4" id="KW-1185">Reference proteome</keyword>
<evidence type="ECO:0000256" key="1">
    <source>
        <dbReference type="SAM" id="MobiDB-lite"/>
    </source>
</evidence>
<feature type="chain" id="PRO_5043019244" description="Secreted protein" evidence="2">
    <location>
        <begin position="22"/>
        <end position="78"/>
    </location>
</feature>
<feature type="signal peptide" evidence="2">
    <location>
        <begin position="1"/>
        <end position="21"/>
    </location>
</feature>
<protein>
    <recommendedName>
        <fullName evidence="5">Secreted protein</fullName>
    </recommendedName>
</protein>
<feature type="compositionally biased region" description="Polar residues" evidence="1">
    <location>
        <begin position="61"/>
        <end position="70"/>
    </location>
</feature>
<evidence type="ECO:0008006" key="5">
    <source>
        <dbReference type="Google" id="ProtNLM"/>
    </source>
</evidence>